<proteinExistence type="predicted"/>
<keyword evidence="1" id="KW-1133">Transmembrane helix</keyword>
<reference evidence="2 3" key="1">
    <citation type="submission" date="2019-08" db="EMBL/GenBank/DDBJ databases">
        <title>Bacillus genomes from the desert of Cuatro Cienegas, Coahuila.</title>
        <authorList>
            <person name="Olmedo-Alvarez G."/>
        </authorList>
    </citation>
    <scope>NUCLEOTIDE SEQUENCE [LARGE SCALE GENOMIC DNA]</scope>
    <source>
        <strain evidence="2 3">CH87b_3T</strain>
    </source>
</reference>
<keyword evidence="1" id="KW-0812">Transmembrane</keyword>
<name>A0A5D4UB98_9BACI</name>
<organism evidence="2 3">
    <name type="scientific">Rossellomorea aquimaris</name>
    <dbReference type="NCBI Taxonomy" id="189382"/>
    <lineage>
        <taxon>Bacteria</taxon>
        <taxon>Bacillati</taxon>
        <taxon>Bacillota</taxon>
        <taxon>Bacilli</taxon>
        <taxon>Bacillales</taxon>
        <taxon>Bacillaceae</taxon>
        <taxon>Rossellomorea</taxon>
    </lineage>
</organism>
<evidence type="ECO:0000313" key="2">
    <source>
        <dbReference type="EMBL" id="TYS84562.1"/>
    </source>
</evidence>
<accession>A0A5D4UB98</accession>
<dbReference type="OrthoDB" id="2887448at2"/>
<keyword evidence="1" id="KW-0472">Membrane</keyword>
<sequence>MEEKKNTRGRFLLSLSMSSVIAFAITFYFEKGDSITRKGAFRQHLEQLEFEGTYHDLKVVSEKEAGEQYLLLYTYMNKDGEKQIGLALYRKMNVLPLYELYRINDSPQLSVGTEFLPSNQFIVYGDRDEIEADYFTFRENVQFNRIELEENNYFIHIEPYAGMLHVPQVNFYSSDGTIVASTQAK</sequence>
<dbReference type="Proteomes" id="UP000324269">
    <property type="component" value="Unassembled WGS sequence"/>
</dbReference>
<evidence type="ECO:0000256" key="1">
    <source>
        <dbReference type="SAM" id="Phobius"/>
    </source>
</evidence>
<dbReference type="AlphaFoldDB" id="A0A5D4UB98"/>
<comment type="caution">
    <text evidence="2">The sequence shown here is derived from an EMBL/GenBank/DDBJ whole genome shotgun (WGS) entry which is preliminary data.</text>
</comment>
<evidence type="ECO:0000313" key="3">
    <source>
        <dbReference type="Proteomes" id="UP000324269"/>
    </source>
</evidence>
<gene>
    <name evidence="2" type="ORF">FZC85_14405</name>
</gene>
<dbReference type="EMBL" id="VTEZ01000004">
    <property type="protein sequence ID" value="TYS84562.1"/>
    <property type="molecule type" value="Genomic_DNA"/>
</dbReference>
<protein>
    <submittedName>
        <fullName evidence="2">Uncharacterized protein</fullName>
    </submittedName>
</protein>
<feature type="transmembrane region" description="Helical" evidence="1">
    <location>
        <begin position="12"/>
        <end position="29"/>
    </location>
</feature>
<dbReference type="RefSeq" id="WP_148968994.1">
    <property type="nucleotide sequence ID" value="NZ_JBNIKW010000003.1"/>
</dbReference>